<proteinExistence type="predicted"/>
<name>A0A7Y9XLL3_9GAMM</name>
<dbReference type="EMBL" id="JACBYV010000001">
    <property type="protein sequence ID" value="NYH72204.1"/>
    <property type="molecule type" value="Genomic_DNA"/>
</dbReference>
<gene>
    <name evidence="1" type="ORF">FHR27_000814</name>
</gene>
<evidence type="ECO:0000313" key="1">
    <source>
        <dbReference type="EMBL" id="NYH72204.1"/>
    </source>
</evidence>
<protein>
    <submittedName>
        <fullName evidence="1">Uncharacterized protein</fullName>
    </submittedName>
</protein>
<dbReference type="RefSeq" id="WP_179537859.1">
    <property type="nucleotide sequence ID" value="NZ_JACBYV010000001.1"/>
</dbReference>
<keyword evidence="2" id="KW-1185">Reference proteome</keyword>
<sequence>MTAFASPPIPLSDIARDIDLDLSLVEAWVAQAQPFSDGSGYTVQFSHETPARVLALLPGVDKAGRLVVAYEDSVVRQRRQG</sequence>
<accession>A0A7Y9XLL3</accession>
<comment type="caution">
    <text evidence="1">The sequence shown here is derived from an EMBL/GenBank/DDBJ whole genome shotgun (WGS) entry which is preliminary data.</text>
</comment>
<evidence type="ECO:0000313" key="2">
    <source>
        <dbReference type="Proteomes" id="UP000578688"/>
    </source>
</evidence>
<organism evidence="1 2">
    <name type="scientific">Phytopseudomonas flavescens</name>
    <dbReference type="NCBI Taxonomy" id="29435"/>
    <lineage>
        <taxon>Bacteria</taxon>
        <taxon>Pseudomonadati</taxon>
        <taxon>Pseudomonadota</taxon>
        <taxon>Gammaproteobacteria</taxon>
        <taxon>Pseudomonadales</taxon>
        <taxon>Pseudomonadaceae</taxon>
        <taxon>Phytopseudomonas</taxon>
    </lineage>
</organism>
<dbReference type="AlphaFoldDB" id="A0A7Y9XLL3"/>
<reference evidence="1 2" key="1">
    <citation type="submission" date="2020-07" db="EMBL/GenBank/DDBJ databases">
        <title>Genomic analyses of the natural microbiome of Caenorhabditis elegans.</title>
        <authorList>
            <person name="Samuel B."/>
        </authorList>
    </citation>
    <scope>NUCLEOTIDE SEQUENCE [LARGE SCALE GENOMIC DNA]</scope>
    <source>
        <strain evidence="1 2">BIGb0408</strain>
    </source>
</reference>
<dbReference type="Proteomes" id="UP000578688">
    <property type="component" value="Unassembled WGS sequence"/>
</dbReference>